<keyword evidence="10" id="KW-1185">Reference proteome</keyword>
<feature type="domain" description="Phosphate acetyl/butaryl transferase" evidence="8">
    <location>
        <begin position="196"/>
        <end position="512"/>
    </location>
</feature>
<evidence type="ECO:0000256" key="1">
    <source>
        <dbReference type="ARBA" id="ARBA00000705"/>
    </source>
</evidence>
<evidence type="ECO:0000256" key="6">
    <source>
        <dbReference type="ARBA" id="ARBA00023315"/>
    </source>
</evidence>
<dbReference type="Gene3D" id="3.40.50.10950">
    <property type="match status" value="1"/>
</dbReference>
<organism evidence="9 10">
    <name type="scientific">Propionibacterium cyclohexanicum</name>
    <dbReference type="NCBI Taxonomy" id="64702"/>
    <lineage>
        <taxon>Bacteria</taxon>
        <taxon>Bacillati</taxon>
        <taxon>Actinomycetota</taxon>
        <taxon>Actinomycetes</taxon>
        <taxon>Propionibacteriales</taxon>
        <taxon>Propionibacteriaceae</taxon>
        <taxon>Propionibacterium</taxon>
    </lineage>
</organism>
<comment type="catalytic activity">
    <reaction evidence="1">
        <text>acetyl-CoA + phosphate = acetyl phosphate + CoA</text>
        <dbReference type="Rhea" id="RHEA:19521"/>
        <dbReference type="ChEBI" id="CHEBI:22191"/>
        <dbReference type="ChEBI" id="CHEBI:43474"/>
        <dbReference type="ChEBI" id="CHEBI:57287"/>
        <dbReference type="ChEBI" id="CHEBI:57288"/>
        <dbReference type="EC" id="2.3.1.8"/>
    </reaction>
</comment>
<sequence length="523" mass="54312">MSTRLYVASVDSASDLRAAAQAIVDAAARRSDQVTVFRPLCDSQPEGDIVGASYQAFQADRELTESTIITAFESAVGENDSAVAIGTDHTGVTAPIDLLLDAQFAADLALPVILVVDASAGPERARGLAATAADALAGHHATVVGLLATGAGDRAEATRTALAGLGLPAAVLGDELGTLLDAAGAATITTRTPARFSNELMAKAQSQLRTIVLPESEDLRILEAASIVAARGVAKVILLGERERVLADASAHGFDLTGVEITSMNDPERVERYAAKYAELRAAKGITLDEAREAMRDGAYFGTMMVYLGGADGLVSGANHTTANTIRPALQFIKTEPDTHTVSGALLMSLADRVLLFADCAVTPNPTPEQLADIAIASDRTARLFGIEPRIAMLSYSTGASGKGPDVDLVREGFEITRSRAPQLAIAGPIQFDAAIDEVVGAKKLPGSPVAGRATVFVFPDLNTGNNTYKAVQRTAGALAIGPLLQGLRRPVNDLSRGALVEDIVNTIIMTAIQAQGTPSPLA</sequence>
<dbReference type="GO" id="GO:0008959">
    <property type="term" value="F:phosphate acetyltransferase activity"/>
    <property type="evidence" value="ECO:0007669"/>
    <property type="project" value="UniProtKB-EC"/>
</dbReference>
<evidence type="ECO:0000256" key="7">
    <source>
        <dbReference type="ARBA" id="ARBA00031108"/>
    </source>
</evidence>
<evidence type="ECO:0000256" key="4">
    <source>
        <dbReference type="ARBA" id="ARBA00021528"/>
    </source>
</evidence>
<accession>A0A1H9RMN3</accession>
<dbReference type="NCBIfam" id="TIGR00651">
    <property type="entry name" value="pta"/>
    <property type="match status" value="1"/>
</dbReference>
<dbReference type="Proteomes" id="UP000198815">
    <property type="component" value="Unassembled WGS sequence"/>
</dbReference>
<dbReference type="NCBIfam" id="NF007233">
    <property type="entry name" value="PRK09653.1"/>
    <property type="match status" value="1"/>
</dbReference>
<dbReference type="PANTHER" id="PTHR43356:SF3">
    <property type="entry name" value="PHOSPHATE ACETYLTRANSFERASE"/>
    <property type="match status" value="1"/>
</dbReference>
<reference evidence="10" key="1">
    <citation type="submission" date="2016-10" db="EMBL/GenBank/DDBJ databases">
        <authorList>
            <person name="Varghese N."/>
            <person name="Submissions S."/>
        </authorList>
    </citation>
    <scope>NUCLEOTIDE SEQUENCE [LARGE SCALE GENOMIC DNA]</scope>
    <source>
        <strain evidence="10">DSM 16859</strain>
    </source>
</reference>
<evidence type="ECO:0000259" key="8">
    <source>
        <dbReference type="Pfam" id="PF01515"/>
    </source>
</evidence>
<comment type="pathway">
    <text evidence="2">Metabolic intermediate biosynthesis; acetyl-CoA biosynthesis; acetyl-CoA from acetate: step 2/2.</text>
</comment>
<dbReference type="InterPro" id="IPR050500">
    <property type="entry name" value="Phos_Acetyltrans/Butyryltrans"/>
</dbReference>
<dbReference type="SUPFAM" id="SSF53659">
    <property type="entry name" value="Isocitrate/Isopropylmalate dehydrogenase-like"/>
    <property type="match status" value="1"/>
</dbReference>
<dbReference type="InterPro" id="IPR002505">
    <property type="entry name" value="PTA_PTB"/>
</dbReference>
<dbReference type="Gene3D" id="3.40.50.10750">
    <property type="entry name" value="Isocitrate/Isopropylmalate dehydrogenase-like"/>
    <property type="match status" value="1"/>
</dbReference>
<evidence type="ECO:0000313" key="9">
    <source>
        <dbReference type="EMBL" id="SER74181.1"/>
    </source>
</evidence>
<keyword evidence="5 9" id="KW-0808">Transferase</keyword>
<dbReference type="OrthoDB" id="9808984at2"/>
<name>A0A1H9RMN3_9ACTN</name>
<dbReference type="InterPro" id="IPR042112">
    <property type="entry name" value="P_AcTrfase_dom2"/>
</dbReference>
<proteinExistence type="predicted"/>
<evidence type="ECO:0000256" key="2">
    <source>
        <dbReference type="ARBA" id="ARBA00004989"/>
    </source>
</evidence>
<evidence type="ECO:0000256" key="3">
    <source>
        <dbReference type="ARBA" id="ARBA00012707"/>
    </source>
</evidence>
<dbReference type="NCBIfam" id="NF004167">
    <property type="entry name" value="PRK05632.1"/>
    <property type="match status" value="1"/>
</dbReference>
<dbReference type="PANTHER" id="PTHR43356">
    <property type="entry name" value="PHOSPHATE ACETYLTRANSFERASE"/>
    <property type="match status" value="1"/>
</dbReference>
<evidence type="ECO:0000313" key="10">
    <source>
        <dbReference type="Proteomes" id="UP000198815"/>
    </source>
</evidence>
<protein>
    <recommendedName>
        <fullName evidence="4">Phosphate acetyltransferase</fullName>
        <ecNumber evidence="3">2.3.1.8</ecNumber>
    </recommendedName>
    <alternativeName>
        <fullName evidence="7">Phosphotransacetylase</fullName>
    </alternativeName>
</protein>
<keyword evidence="6" id="KW-0012">Acyltransferase</keyword>
<dbReference type="AlphaFoldDB" id="A0A1H9RMN3"/>
<dbReference type="InterPro" id="IPR042113">
    <property type="entry name" value="P_AcTrfase_dom1"/>
</dbReference>
<dbReference type="STRING" id="64702.SAMN05443377_10852"/>
<dbReference type="Pfam" id="PF01515">
    <property type="entry name" value="PTA_PTB"/>
    <property type="match status" value="1"/>
</dbReference>
<evidence type="ECO:0000256" key="5">
    <source>
        <dbReference type="ARBA" id="ARBA00022679"/>
    </source>
</evidence>
<gene>
    <name evidence="9" type="ORF">SAMN05443377_10852</name>
</gene>
<dbReference type="InterPro" id="IPR004614">
    <property type="entry name" value="P_AcTrfase"/>
</dbReference>
<dbReference type="RefSeq" id="WP_091968770.1">
    <property type="nucleotide sequence ID" value="NZ_FOGZ01000008.1"/>
</dbReference>
<dbReference type="EC" id="2.3.1.8" evidence="3"/>
<dbReference type="EMBL" id="FOGZ01000008">
    <property type="protein sequence ID" value="SER74181.1"/>
    <property type="molecule type" value="Genomic_DNA"/>
</dbReference>